<evidence type="ECO:0000259" key="1">
    <source>
        <dbReference type="Pfam" id="PF13847"/>
    </source>
</evidence>
<dbReference type="CDD" id="cd02440">
    <property type="entry name" value="AdoMet_MTases"/>
    <property type="match status" value="1"/>
</dbReference>
<dbReference type="PANTHER" id="PTHR43591:SF24">
    <property type="entry name" value="2-METHOXY-6-POLYPRENYL-1,4-BENZOQUINOL METHYLASE, MITOCHONDRIAL"/>
    <property type="match status" value="1"/>
</dbReference>
<dbReference type="Pfam" id="PF13847">
    <property type="entry name" value="Methyltransf_31"/>
    <property type="match status" value="1"/>
</dbReference>
<feature type="domain" description="Methyltransferase" evidence="1">
    <location>
        <begin position="37"/>
        <end position="152"/>
    </location>
</feature>
<dbReference type="PANTHER" id="PTHR43591">
    <property type="entry name" value="METHYLTRANSFERASE"/>
    <property type="match status" value="1"/>
</dbReference>
<dbReference type="KEGG" id="pco:PHACADRAFT_102665"/>
<protein>
    <recommendedName>
        <fullName evidence="1">Methyltransferase domain-containing protein</fullName>
    </recommendedName>
</protein>
<dbReference type="HOGENOM" id="CLU_057148_1_0_1"/>
<evidence type="ECO:0000313" key="2">
    <source>
        <dbReference type="EMBL" id="EKM51836.1"/>
    </source>
</evidence>
<evidence type="ECO:0000313" key="3">
    <source>
        <dbReference type="Proteomes" id="UP000008370"/>
    </source>
</evidence>
<sequence length="273" mass="30376">MTENTSPYALGQTDSIVEQFSKRTVNNSAAYLKGSLESHMKILDVGCGPGTITIDLARHVPLGHVTGIDTESASATLDKARAQAANEDVQNVEFRVADGHALPYADHTFDVVHAHQVLQHVNDPVGLFTEMRRVTKPGGIVACRTWDDGTIMVYPHSERILQTHDLYQRVMEEWGRSFKGGRYMHVWARKAGFKPSNIKVTSSNYTNYTPAERRYWADMMISVAKESPVRAAALEKGYATADDFEATKAAWEEWEANEDGLCVGVNEEVLCRV</sequence>
<dbReference type="GO" id="GO:0008168">
    <property type="term" value="F:methyltransferase activity"/>
    <property type="evidence" value="ECO:0007669"/>
    <property type="project" value="TreeGrafter"/>
</dbReference>
<dbReference type="FunCoup" id="K5UPW6">
    <property type="interactions" value="2"/>
</dbReference>
<dbReference type="GeneID" id="18907235"/>
<proteinExistence type="predicted"/>
<keyword evidence="3" id="KW-1185">Reference proteome</keyword>
<dbReference type="AlphaFoldDB" id="K5UPW6"/>
<gene>
    <name evidence="2" type="ORF">PHACADRAFT_102665</name>
</gene>
<dbReference type="Gene3D" id="3.40.50.150">
    <property type="entry name" value="Vaccinia Virus protein VP39"/>
    <property type="match status" value="1"/>
</dbReference>
<reference evidence="2 3" key="1">
    <citation type="journal article" date="2012" name="BMC Genomics">
        <title>Comparative genomics of the white-rot fungi, Phanerochaete carnosa and P. chrysosporium, to elucidate the genetic basis of the distinct wood types they colonize.</title>
        <authorList>
            <person name="Suzuki H."/>
            <person name="MacDonald J."/>
            <person name="Syed K."/>
            <person name="Salamov A."/>
            <person name="Hori C."/>
            <person name="Aerts A."/>
            <person name="Henrissat B."/>
            <person name="Wiebenga A."/>
            <person name="vanKuyk P.A."/>
            <person name="Barry K."/>
            <person name="Lindquist E."/>
            <person name="LaButti K."/>
            <person name="Lapidus A."/>
            <person name="Lucas S."/>
            <person name="Coutinho P."/>
            <person name="Gong Y."/>
            <person name="Samejima M."/>
            <person name="Mahadevan R."/>
            <person name="Abou-Zaid M."/>
            <person name="de Vries R.P."/>
            <person name="Igarashi K."/>
            <person name="Yadav J.S."/>
            <person name="Grigoriev I.V."/>
            <person name="Master E.R."/>
        </authorList>
    </citation>
    <scope>NUCLEOTIDE SEQUENCE [LARGE SCALE GENOMIC DNA]</scope>
    <source>
        <strain evidence="2 3">HHB-10118-sp</strain>
    </source>
</reference>
<dbReference type="RefSeq" id="XP_007399631.1">
    <property type="nucleotide sequence ID" value="XM_007399569.1"/>
</dbReference>
<dbReference type="InParanoid" id="K5UPW6"/>
<dbReference type="SUPFAM" id="SSF53335">
    <property type="entry name" value="S-adenosyl-L-methionine-dependent methyltransferases"/>
    <property type="match status" value="1"/>
</dbReference>
<dbReference type="InterPro" id="IPR025714">
    <property type="entry name" value="Methyltranfer_dom"/>
</dbReference>
<dbReference type="Proteomes" id="UP000008370">
    <property type="component" value="Unassembled WGS sequence"/>
</dbReference>
<accession>K5UPW6</accession>
<organism evidence="2 3">
    <name type="scientific">Phanerochaete carnosa (strain HHB-10118-sp)</name>
    <name type="common">White-rot fungus</name>
    <name type="synonym">Peniophora carnosa</name>
    <dbReference type="NCBI Taxonomy" id="650164"/>
    <lineage>
        <taxon>Eukaryota</taxon>
        <taxon>Fungi</taxon>
        <taxon>Dikarya</taxon>
        <taxon>Basidiomycota</taxon>
        <taxon>Agaricomycotina</taxon>
        <taxon>Agaricomycetes</taxon>
        <taxon>Polyporales</taxon>
        <taxon>Phanerochaetaceae</taxon>
        <taxon>Phanerochaete</taxon>
    </lineage>
</organism>
<dbReference type="OrthoDB" id="10017101at2759"/>
<dbReference type="InterPro" id="IPR029063">
    <property type="entry name" value="SAM-dependent_MTases_sf"/>
</dbReference>
<name>K5UPW6_PHACS</name>
<dbReference type="EMBL" id="JH930476">
    <property type="protein sequence ID" value="EKM51836.1"/>
    <property type="molecule type" value="Genomic_DNA"/>
</dbReference>